<sequence>MVRFMVSTTNRQLYYTDTANQRHMRHFTVPVETGLAKKMNTNEEFSELVKEADSFIDHKYETVIDERELKRRVHLP</sequence>
<reference evidence="1" key="3">
    <citation type="submission" date="2023-05" db="EMBL/GenBank/DDBJ databases">
        <authorList>
            <person name="Smith C.H."/>
        </authorList>
    </citation>
    <scope>NUCLEOTIDE SEQUENCE</scope>
    <source>
        <strain evidence="1">CHS0354</strain>
        <tissue evidence="1">Mantle</tissue>
    </source>
</reference>
<proteinExistence type="predicted"/>
<keyword evidence="2" id="KW-1185">Reference proteome</keyword>
<reference evidence="1" key="1">
    <citation type="journal article" date="2021" name="Genome Biol. Evol.">
        <title>A High-Quality Reference Genome for a Parasitic Bivalve with Doubly Uniparental Inheritance (Bivalvia: Unionida).</title>
        <authorList>
            <person name="Smith C.H."/>
        </authorList>
    </citation>
    <scope>NUCLEOTIDE SEQUENCE</scope>
    <source>
        <strain evidence="1">CHS0354</strain>
    </source>
</reference>
<reference evidence="1" key="2">
    <citation type="journal article" date="2021" name="Genome Biol. Evol.">
        <title>Developing a high-quality reference genome for a parasitic bivalve with doubly uniparental inheritance (Bivalvia: Unionida).</title>
        <authorList>
            <person name="Smith C.H."/>
        </authorList>
    </citation>
    <scope>NUCLEOTIDE SEQUENCE</scope>
    <source>
        <strain evidence="1">CHS0354</strain>
        <tissue evidence="1">Mantle</tissue>
    </source>
</reference>
<dbReference type="AlphaFoldDB" id="A0AAE0VKZ3"/>
<accession>A0AAE0VKZ3</accession>
<dbReference type="EMBL" id="JAEAOA010001107">
    <property type="protein sequence ID" value="KAK3580667.1"/>
    <property type="molecule type" value="Genomic_DNA"/>
</dbReference>
<gene>
    <name evidence="1" type="ORF">CHS0354_017943</name>
</gene>
<comment type="caution">
    <text evidence="1">The sequence shown here is derived from an EMBL/GenBank/DDBJ whole genome shotgun (WGS) entry which is preliminary data.</text>
</comment>
<name>A0AAE0VKZ3_9BIVA</name>
<dbReference type="Proteomes" id="UP001195483">
    <property type="component" value="Unassembled WGS sequence"/>
</dbReference>
<protein>
    <submittedName>
        <fullName evidence="1">Uncharacterized protein</fullName>
    </submittedName>
</protein>
<organism evidence="1 2">
    <name type="scientific">Potamilus streckersoni</name>
    <dbReference type="NCBI Taxonomy" id="2493646"/>
    <lineage>
        <taxon>Eukaryota</taxon>
        <taxon>Metazoa</taxon>
        <taxon>Spiralia</taxon>
        <taxon>Lophotrochozoa</taxon>
        <taxon>Mollusca</taxon>
        <taxon>Bivalvia</taxon>
        <taxon>Autobranchia</taxon>
        <taxon>Heteroconchia</taxon>
        <taxon>Palaeoheterodonta</taxon>
        <taxon>Unionida</taxon>
        <taxon>Unionoidea</taxon>
        <taxon>Unionidae</taxon>
        <taxon>Ambleminae</taxon>
        <taxon>Lampsilini</taxon>
        <taxon>Potamilus</taxon>
    </lineage>
</organism>
<evidence type="ECO:0000313" key="2">
    <source>
        <dbReference type="Proteomes" id="UP001195483"/>
    </source>
</evidence>
<evidence type="ECO:0000313" key="1">
    <source>
        <dbReference type="EMBL" id="KAK3580667.1"/>
    </source>
</evidence>